<evidence type="ECO:0000256" key="4">
    <source>
        <dbReference type="ARBA" id="ARBA00023136"/>
    </source>
</evidence>
<proteinExistence type="predicted"/>
<dbReference type="InterPro" id="IPR010445">
    <property type="entry name" value="LapA_dom"/>
</dbReference>
<gene>
    <name evidence="9" type="ORF">FTV88_1619</name>
</gene>
<evidence type="ECO:0000256" key="3">
    <source>
        <dbReference type="ARBA" id="ARBA00022989"/>
    </source>
</evidence>
<dbReference type="PANTHER" id="PTHR41335:SF1">
    <property type="entry name" value="MEMBRANE PROTEIN"/>
    <property type="match status" value="1"/>
</dbReference>
<dbReference type="Proteomes" id="UP000366051">
    <property type="component" value="Chromosome"/>
</dbReference>
<feature type="compositionally biased region" description="Basic and acidic residues" evidence="6">
    <location>
        <begin position="117"/>
        <end position="135"/>
    </location>
</feature>
<evidence type="ECO:0000256" key="5">
    <source>
        <dbReference type="SAM" id="Coils"/>
    </source>
</evidence>
<dbReference type="KEGG" id="hcv:FTV88_1619"/>
<evidence type="ECO:0000256" key="2">
    <source>
        <dbReference type="ARBA" id="ARBA00022692"/>
    </source>
</evidence>
<evidence type="ECO:0000256" key="1">
    <source>
        <dbReference type="ARBA" id="ARBA00022475"/>
    </source>
</evidence>
<name>A0A5Q2MYB7_9FIRM</name>
<dbReference type="Pfam" id="PF06305">
    <property type="entry name" value="LapA_dom"/>
    <property type="match status" value="1"/>
</dbReference>
<dbReference type="GO" id="GO:0005886">
    <property type="term" value="C:plasma membrane"/>
    <property type="evidence" value="ECO:0007669"/>
    <property type="project" value="InterPro"/>
</dbReference>
<keyword evidence="5" id="KW-0175">Coiled coil</keyword>
<reference evidence="10" key="1">
    <citation type="submission" date="2019-11" db="EMBL/GenBank/DDBJ databases">
        <title>Genome sequence of Heliorestis convoluta strain HH, an alkaliphilic and minimalistic phototrophic bacterium from a soda lake in Egypt.</title>
        <authorList>
            <person name="Dewey E.D."/>
            <person name="Stokes L.M."/>
            <person name="Burchell B.M."/>
            <person name="Shaffer K.N."/>
            <person name="Huntington A.M."/>
            <person name="Baker J.M."/>
            <person name="Nadendla S."/>
            <person name="Giglio M.G."/>
            <person name="Touchman J.W."/>
            <person name="Blankenship R.E."/>
            <person name="Madigan M.T."/>
            <person name="Sattley W.M."/>
        </authorList>
    </citation>
    <scope>NUCLEOTIDE SEQUENCE [LARGE SCALE GENOMIC DNA]</scope>
    <source>
        <strain evidence="10">HH</strain>
    </source>
</reference>
<keyword evidence="3 7" id="KW-1133">Transmembrane helix</keyword>
<protein>
    <recommendedName>
        <fullName evidence="8">Lipopolysaccharide assembly protein A domain-containing protein</fullName>
    </recommendedName>
</protein>
<feature type="region of interest" description="Disordered" evidence="6">
    <location>
        <begin position="103"/>
        <end position="135"/>
    </location>
</feature>
<dbReference type="RefSeq" id="WP_153725036.1">
    <property type="nucleotide sequence ID" value="NZ_CP045875.1"/>
</dbReference>
<keyword evidence="10" id="KW-1185">Reference proteome</keyword>
<evidence type="ECO:0000256" key="6">
    <source>
        <dbReference type="SAM" id="MobiDB-lite"/>
    </source>
</evidence>
<feature type="domain" description="Lipopolysaccharide assembly protein A" evidence="8">
    <location>
        <begin position="22"/>
        <end position="83"/>
    </location>
</feature>
<evidence type="ECO:0000313" key="10">
    <source>
        <dbReference type="Proteomes" id="UP000366051"/>
    </source>
</evidence>
<evidence type="ECO:0000259" key="8">
    <source>
        <dbReference type="Pfam" id="PF06305"/>
    </source>
</evidence>
<dbReference type="AlphaFoldDB" id="A0A5Q2MYB7"/>
<organism evidence="9 10">
    <name type="scientific">Heliorestis convoluta</name>
    <dbReference type="NCBI Taxonomy" id="356322"/>
    <lineage>
        <taxon>Bacteria</taxon>
        <taxon>Bacillati</taxon>
        <taxon>Bacillota</taxon>
        <taxon>Clostridia</taxon>
        <taxon>Eubacteriales</taxon>
        <taxon>Heliobacteriaceae</taxon>
        <taxon>Heliorestis</taxon>
    </lineage>
</organism>
<evidence type="ECO:0000256" key="7">
    <source>
        <dbReference type="SAM" id="Phobius"/>
    </source>
</evidence>
<sequence>MQWSIILALVSALIVALLAIANIEIVTIHYIVGSVNLPLIIVILGSTLLGVLIGGLLSFIRQSKMRRDQKKLEKDLVLLEETLRQERNEKKALALQVATLKDEEPSSFQSYISKQKSSFEKNDESENREKSKESE</sequence>
<feature type="compositionally biased region" description="Polar residues" evidence="6">
    <location>
        <begin position="106"/>
        <end position="116"/>
    </location>
</feature>
<keyword evidence="2 7" id="KW-0812">Transmembrane</keyword>
<keyword evidence="1" id="KW-1003">Cell membrane</keyword>
<evidence type="ECO:0000313" key="9">
    <source>
        <dbReference type="EMBL" id="QGG47718.1"/>
    </source>
</evidence>
<keyword evidence="4 7" id="KW-0472">Membrane</keyword>
<dbReference type="PANTHER" id="PTHR41335">
    <property type="entry name" value="MEMBRANE PROTEIN-RELATED"/>
    <property type="match status" value="1"/>
</dbReference>
<feature type="coiled-coil region" evidence="5">
    <location>
        <begin position="62"/>
        <end position="103"/>
    </location>
</feature>
<feature type="transmembrane region" description="Helical" evidence="7">
    <location>
        <begin position="37"/>
        <end position="60"/>
    </location>
</feature>
<dbReference type="EMBL" id="CP045875">
    <property type="protein sequence ID" value="QGG47718.1"/>
    <property type="molecule type" value="Genomic_DNA"/>
</dbReference>
<accession>A0A5Q2MYB7</accession>
<dbReference type="OrthoDB" id="2990728at2"/>